<gene>
    <name evidence="1" type="ORF">J2804_005598</name>
</gene>
<organism evidence="1 2">
    <name type="scientific">Paraburkholderia terricola</name>
    <dbReference type="NCBI Taxonomy" id="169427"/>
    <lineage>
        <taxon>Bacteria</taxon>
        <taxon>Pseudomonadati</taxon>
        <taxon>Pseudomonadota</taxon>
        <taxon>Betaproteobacteria</taxon>
        <taxon>Burkholderiales</taxon>
        <taxon>Burkholderiaceae</taxon>
        <taxon>Paraburkholderia</taxon>
    </lineage>
</organism>
<dbReference type="Proteomes" id="UP001264340">
    <property type="component" value="Unassembled WGS sequence"/>
</dbReference>
<dbReference type="Gene3D" id="1.10.260.40">
    <property type="entry name" value="lambda repressor-like DNA-binding domains"/>
    <property type="match status" value="1"/>
</dbReference>
<name>A0ABU1LZH1_9BURK</name>
<evidence type="ECO:0000313" key="2">
    <source>
        <dbReference type="Proteomes" id="UP001264340"/>
    </source>
</evidence>
<dbReference type="RefSeq" id="WP_310125886.1">
    <property type="nucleotide sequence ID" value="NZ_JAVDRP010000016.1"/>
</dbReference>
<dbReference type="InterPro" id="IPR001387">
    <property type="entry name" value="Cro/C1-type_HTH"/>
</dbReference>
<dbReference type="InterPro" id="IPR010982">
    <property type="entry name" value="Lambda_DNA-bd_dom_sf"/>
</dbReference>
<protein>
    <submittedName>
        <fullName evidence="1">Transcriptional regulator with XRE-family HTH domain</fullName>
    </submittedName>
</protein>
<proteinExistence type="predicted"/>
<sequence length="132" mass="14688">MPSTFGQRLVEERDRLSLTQTDVAEWTRIHRKTQSAYEKEESYPDAAYLMTLFAHGFDVTYLLTGHRAPRYGAVDPELLQRVFSALEDGLAHAGRSFGGDKKAKLLSLVYQAASDSGQVDPLVVQKAVDLLS</sequence>
<evidence type="ECO:0000313" key="1">
    <source>
        <dbReference type="EMBL" id="MDR6412163.1"/>
    </source>
</evidence>
<dbReference type="SUPFAM" id="SSF47413">
    <property type="entry name" value="lambda repressor-like DNA-binding domains"/>
    <property type="match status" value="1"/>
</dbReference>
<dbReference type="CDD" id="cd00093">
    <property type="entry name" value="HTH_XRE"/>
    <property type="match status" value="1"/>
</dbReference>
<comment type="caution">
    <text evidence="1">The sequence shown here is derived from an EMBL/GenBank/DDBJ whole genome shotgun (WGS) entry which is preliminary data.</text>
</comment>
<dbReference type="EMBL" id="JAVDRP010000016">
    <property type="protein sequence ID" value="MDR6412163.1"/>
    <property type="molecule type" value="Genomic_DNA"/>
</dbReference>
<keyword evidence="2" id="KW-1185">Reference proteome</keyword>
<accession>A0ABU1LZH1</accession>
<reference evidence="1 2" key="1">
    <citation type="submission" date="2023-07" db="EMBL/GenBank/DDBJ databases">
        <title>Sorghum-associated microbial communities from plants grown in Nebraska, USA.</title>
        <authorList>
            <person name="Schachtman D."/>
        </authorList>
    </citation>
    <scope>NUCLEOTIDE SEQUENCE [LARGE SCALE GENOMIC DNA]</scope>
    <source>
        <strain evidence="1 2">DS1316</strain>
    </source>
</reference>